<keyword evidence="3" id="KW-0862">Zinc</keyword>
<dbReference type="InterPro" id="IPR004881">
    <property type="entry name" value="Ribosome_biogen_GTPase_RsgA"/>
</dbReference>
<dbReference type="PANTHER" id="PTHR32120:SF11">
    <property type="entry name" value="SMALL RIBOSOMAL SUBUNIT BIOGENESIS GTPASE RSGA 1, MITOCHONDRIAL-RELATED"/>
    <property type="match status" value="1"/>
</dbReference>
<feature type="region of interest" description="Disordered" evidence="4">
    <location>
        <begin position="1"/>
        <end position="34"/>
    </location>
</feature>
<dbReference type="Pfam" id="PF03193">
    <property type="entry name" value="RsgA_GTPase"/>
    <property type="match status" value="1"/>
</dbReference>
<dbReference type="Gene3D" id="3.40.50.300">
    <property type="entry name" value="P-loop containing nucleotide triphosphate hydrolases"/>
    <property type="match status" value="1"/>
</dbReference>
<keyword evidence="3" id="KW-0699">rRNA-binding</keyword>
<dbReference type="Gene3D" id="2.40.50.140">
    <property type="entry name" value="Nucleic acid-binding proteins"/>
    <property type="match status" value="1"/>
</dbReference>
<dbReference type="PANTHER" id="PTHR32120">
    <property type="entry name" value="SMALL RIBOSOMAL SUBUNIT BIOGENESIS GTPASE RSGA"/>
    <property type="match status" value="1"/>
</dbReference>
<feature type="domain" description="EngC GTPase" evidence="5">
    <location>
        <begin position="119"/>
        <end position="269"/>
    </location>
</feature>
<feature type="binding site" evidence="3">
    <location>
        <position position="300"/>
    </location>
    <ligand>
        <name>Zn(2+)</name>
        <dbReference type="ChEBI" id="CHEBI:29105"/>
    </ligand>
</feature>
<evidence type="ECO:0000313" key="7">
    <source>
        <dbReference type="EMBL" id="CAA0114600.1"/>
    </source>
</evidence>
<dbReference type="OrthoDB" id="9809485at2"/>
<gene>
    <name evidence="7" type="primary">rsgA_1</name>
    <name evidence="3" type="synonym">rsgA</name>
    <name evidence="7" type="ORF">OPDIPICF_01627</name>
</gene>
<comment type="subcellular location">
    <subcellularLocation>
        <location evidence="3">Cytoplasm</location>
    </subcellularLocation>
</comment>
<feature type="binding site" evidence="3">
    <location>
        <position position="302"/>
    </location>
    <ligand>
        <name>Zn(2+)</name>
        <dbReference type="ChEBI" id="CHEBI:29105"/>
    </ligand>
</feature>
<comment type="similarity">
    <text evidence="3">Belongs to the TRAFAC class YlqF/YawG GTPase family. RsgA subfamily.</text>
</comment>
<evidence type="ECO:0000256" key="1">
    <source>
        <dbReference type="ARBA" id="ARBA00022741"/>
    </source>
</evidence>
<keyword evidence="1 3" id="KW-0547">Nucleotide-binding</keyword>
<sequence length="338" mass="37254">MAKRRLTKQQQARIQRQRQHRIAKAGKGGETDDALLGPERRALVSARYSRHVDVRILDGDDVGRQVRCHVRATVGSIAVGDYVVWRSMGEDQGVVIAVEPRQSLIERPDGLGKLKPVAANIDRVFIVLAVEPEPHPTLIDRYLVAAENANIEAVLVLNKMDLCQTPAQQSLCDELERIYTALDYRVYRISCAEKAGLEALRQELTDQVSVFVGQSGVGKSSLVNELIPETEAKVGVLSAHVVKGRHTTTTSSLFALPGGGYLIDSPGIREFHLNHFDKPQIYAGYRELEPLLGTCQFRDCKHDSEPGCEIREFVDGQTMSGSRAQTLAYILGSLDDAG</sequence>
<dbReference type="GO" id="GO:0046872">
    <property type="term" value="F:metal ion binding"/>
    <property type="evidence" value="ECO:0007669"/>
    <property type="project" value="UniProtKB-KW"/>
</dbReference>
<dbReference type="GO" id="GO:0005737">
    <property type="term" value="C:cytoplasm"/>
    <property type="evidence" value="ECO:0007669"/>
    <property type="project" value="UniProtKB-SubCell"/>
</dbReference>
<dbReference type="InterPro" id="IPR030378">
    <property type="entry name" value="G_CP_dom"/>
</dbReference>
<name>A0A5S9Q9B5_9GAMM</name>
<protein>
    <recommendedName>
        <fullName evidence="3">Small ribosomal subunit biogenesis GTPase RsgA</fullName>
        <ecNumber evidence="3">3.6.1.-</ecNumber>
    </recommendedName>
</protein>
<feature type="binding site" evidence="3">
    <location>
        <begin position="213"/>
        <end position="221"/>
    </location>
    <ligand>
        <name>GTP</name>
        <dbReference type="ChEBI" id="CHEBI:37565"/>
    </ligand>
</feature>
<feature type="binding site" evidence="3">
    <location>
        <position position="308"/>
    </location>
    <ligand>
        <name>Zn(2+)</name>
        <dbReference type="ChEBI" id="CHEBI:29105"/>
    </ligand>
</feature>
<proteinExistence type="inferred from homology"/>
<dbReference type="NCBIfam" id="NF008931">
    <property type="entry name" value="PRK12288.1"/>
    <property type="match status" value="1"/>
</dbReference>
<feature type="compositionally biased region" description="Basic residues" evidence="4">
    <location>
        <begin position="15"/>
        <end position="24"/>
    </location>
</feature>
<keyword evidence="2 3" id="KW-0342">GTP-binding</keyword>
<dbReference type="GO" id="GO:0019843">
    <property type="term" value="F:rRNA binding"/>
    <property type="evidence" value="ECO:0007669"/>
    <property type="project" value="UniProtKB-KW"/>
</dbReference>
<dbReference type="NCBIfam" id="TIGR00157">
    <property type="entry name" value="ribosome small subunit-dependent GTPase A"/>
    <property type="match status" value="1"/>
</dbReference>
<comment type="cofactor">
    <cofactor evidence="3">
        <name>Zn(2+)</name>
        <dbReference type="ChEBI" id="CHEBI:29105"/>
    </cofactor>
    <text evidence="3">Binds 1 zinc ion per subunit.</text>
</comment>
<keyword evidence="3" id="KW-0479">Metal-binding</keyword>
<keyword evidence="3" id="KW-0963">Cytoplasm</keyword>
<dbReference type="InterPro" id="IPR027417">
    <property type="entry name" value="P-loop_NTPase"/>
</dbReference>
<dbReference type="InterPro" id="IPR012340">
    <property type="entry name" value="NA-bd_OB-fold"/>
</dbReference>
<dbReference type="HAMAP" id="MF_01820">
    <property type="entry name" value="GTPase_RsgA"/>
    <property type="match status" value="1"/>
</dbReference>
<evidence type="ECO:0000259" key="6">
    <source>
        <dbReference type="PROSITE" id="PS51721"/>
    </source>
</evidence>
<dbReference type="InterPro" id="IPR010914">
    <property type="entry name" value="RsgA_GTPase_dom"/>
</dbReference>
<dbReference type="PROSITE" id="PS51721">
    <property type="entry name" value="G_CP"/>
    <property type="match status" value="1"/>
</dbReference>
<evidence type="ECO:0000256" key="3">
    <source>
        <dbReference type="HAMAP-Rule" id="MF_01820"/>
    </source>
</evidence>
<keyword evidence="8" id="KW-1185">Reference proteome</keyword>
<dbReference type="Gene3D" id="1.10.40.50">
    <property type="entry name" value="Probable gtpase engc, domain 3"/>
    <property type="match status" value="1"/>
</dbReference>
<dbReference type="CDD" id="cd01854">
    <property type="entry name" value="YjeQ_EngC"/>
    <property type="match status" value="1"/>
</dbReference>
<feature type="binding site" evidence="3">
    <location>
        <position position="295"/>
    </location>
    <ligand>
        <name>Zn(2+)</name>
        <dbReference type="ChEBI" id="CHEBI:29105"/>
    </ligand>
</feature>
<evidence type="ECO:0000259" key="5">
    <source>
        <dbReference type="PROSITE" id="PS50936"/>
    </source>
</evidence>
<feature type="binding site" evidence="3">
    <location>
        <begin position="158"/>
        <end position="161"/>
    </location>
    <ligand>
        <name>GTP</name>
        <dbReference type="ChEBI" id="CHEBI:37565"/>
    </ligand>
</feature>
<dbReference type="AlphaFoldDB" id="A0A5S9Q9B5"/>
<keyword evidence="3" id="KW-0690">Ribosome biogenesis</keyword>
<dbReference type="EMBL" id="CACSIO010000023">
    <property type="protein sequence ID" value="CAA0114600.1"/>
    <property type="molecule type" value="Genomic_DNA"/>
</dbReference>
<dbReference type="Proteomes" id="UP000441399">
    <property type="component" value="Unassembled WGS sequence"/>
</dbReference>
<dbReference type="EC" id="3.6.1.-" evidence="3"/>
<dbReference type="PROSITE" id="PS50936">
    <property type="entry name" value="ENGC_GTPASE"/>
    <property type="match status" value="1"/>
</dbReference>
<evidence type="ECO:0000256" key="4">
    <source>
        <dbReference type="SAM" id="MobiDB-lite"/>
    </source>
</evidence>
<keyword evidence="3 7" id="KW-0378">Hydrolase</keyword>
<organism evidence="7 8">
    <name type="scientific">BD1-7 clade bacterium</name>
    <dbReference type="NCBI Taxonomy" id="2029982"/>
    <lineage>
        <taxon>Bacteria</taxon>
        <taxon>Pseudomonadati</taxon>
        <taxon>Pseudomonadota</taxon>
        <taxon>Gammaproteobacteria</taxon>
        <taxon>Cellvibrionales</taxon>
        <taxon>Spongiibacteraceae</taxon>
        <taxon>BD1-7 clade</taxon>
    </lineage>
</organism>
<reference evidence="7 8" key="1">
    <citation type="submission" date="2019-11" db="EMBL/GenBank/DDBJ databases">
        <authorList>
            <person name="Holert J."/>
        </authorList>
    </citation>
    <scope>NUCLEOTIDE SEQUENCE [LARGE SCALE GENOMIC DNA]</scope>
    <source>
        <strain evidence="7">SB11_3</strain>
    </source>
</reference>
<evidence type="ECO:0000256" key="2">
    <source>
        <dbReference type="ARBA" id="ARBA00023134"/>
    </source>
</evidence>
<dbReference type="GO" id="GO:0005525">
    <property type="term" value="F:GTP binding"/>
    <property type="evidence" value="ECO:0007669"/>
    <property type="project" value="UniProtKB-UniRule"/>
</dbReference>
<comment type="subunit">
    <text evidence="3">Monomer. Associates with 30S ribosomal subunit, binds 16S rRNA.</text>
</comment>
<feature type="domain" description="CP-type G" evidence="6">
    <location>
        <begin position="111"/>
        <end position="271"/>
    </location>
</feature>
<dbReference type="SUPFAM" id="SSF52540">
    <property type="entry name" value="P-loop containing nucleoside triphosphate hydrolases"/>
    <property type="match status" value="1"/>
</dbReference>
<accession>A0A5S9Q9B5</accession>
<evidence type="ECO:0000313" key="8">
    <source>
        <dbReference type="Proteomes" id="UP000441399"/>
    </source>
</evidence>
<dbReference type="GO" id="GO:0042274">
    <property type="term" value="P:ribosomal small subunit biogenesis"/>
    <property type="evidence" value="ECO:0007669"/>
    <property type="project" value="UniProtKB-UniRule"/>
</dbReference>
<comment type="function">
    <text evidence="3">One of several proteins that assist in the late maturation steps of the functional core of the 30S ribosomal subunit. Helps release RbfA from mature subunits. May play a role in the assembly of ribosomal proteins into the subunit. Circularly permuted GTPase that catalyzes slow GTP hydrolysis, GTPase activity is stimulated by the 30S ribosomal subunit.</text>
</comment>
<keyword evidence="3" id="KW-0694">RNA-binding</keyword>
<dbReference type="GO" id="GO:0003924">
    <property type="term" value="F:GTPase activity"/>
    <property type="evidence" value="ECO:0007669"/>
    <property type="project" value="UniProtKB-UniRule"/>
</dbReference>